<dbReference type="CDD" id="cd01335">
    <property type="entry name" value="Radical_SAM"/>
    <property type="match status" value="1"/>
</dbReference>
<evidence type="ECO:0000259" key="6">
    <source>
        <dbReference type="PROSITE" id="PS51918"/>
    </source>
</evidence>
<protein>
    <submittedName>
        <fullName evidence="7">Radical SAM protein</fullName>
    </submittedName>
</protein>
<dbReference type="EMBL" id="RQYC01000007">
    <property type="protein sequence ID" value="RRD90207.1"/>
    <property type="molecule type" value="Genomic_DNA"/>
</dbReference>
<evidence type="ECO:0000313" key="8">
    <source>
        <dbReference type="Proteomes" id="UP000269923"/>
    </source>
</evidence>
<dbReference type="PANTHER" id="PTHR43273:SF8">
    <property type="entry name" value="RADICAL SAM DOMAIN PROTEIN"/>
    <property type="match status" value="1"/>
</dbReference>
<dbReference type="AlphaFoldDB" id="A0A3P2A429"/>
<dbReference type="RefSeq" id="WP_124794793.1">
    <property type="nucleotide sequence ID" value="NZ_RQYC01000007.1"/>
</dbReference>
<dbReference type="Pfam" id="PF04055">
    <property type="entry name" value="Radical_SAM"/>
    <property type="match status" value="1"/>
</dbReference>
<name>A0A3P2A429_9NEIS</name>
<keyword evidence="5" id="KW-0411">Iron-sulfur</keyword>
<dbReference type="InterPro" id="IPR013785">
    <property type="entry name" value="Aldolase_TIM"/>
</dbReference>
<evidence type="ECO:0000256" key="5">
    <source>
        <dbReference type="ARBA" id="ARBA00023014"/>
    </source>
</evidence>
<evidence type="ECO:0000313" key="7">
    <source>
        <dbReference type="EMBL" id="RRD90207.1"/>
    </source>
</evidence>
<dbReference type="OrthoDB" id="308557at2"/>
<organism evidence="7 8">
    <name type="scientific">Conchiformibius steedae</name>
    <dbReference type="NCBI Taxonomy" id="153493"/>
    <lineage>
        <taxon>Bacteria</taxon>
        <taxon>Pseudomonadati</taxon>
        <taxon>Pseudomonadota</taxon>
        <taxon>Betaproteobacteria</taxon>
        <taxon>Neisseriales</taxon>
        <taxon>Neisseriaceae</taxon>
        <taxon>Conchiformibius</taxon>
    </lineage>
</organism>
<dbReference type="InterPro" id="IPR023867">
    <property type="entry name" value="Sulphatase_maturase_rSAM"/>
</dbReference>
<reference evidence="7 8" key="1">
    <citation type="submission" date="2018-11" db="EMBL/GenBank/DDBJ databases">
        <title>Genomes From Bacteria Associated with the Canine Oral Cavity: a Test Case for Automated Genome-Based Taxonomic Assignment.</title>
        <authorList>
            <person name="Coil D.A."/>
            <person name="Jospin G."/>
            <person name="Darling A.E."/>
            <person name="Wallis C."/>
            <person name="Davis I.J."/>
            <person name="Harris S."/>
            <person name="Eisen J.A."/>
            <person name="Holcombe L.J."/>
            <person name="O'Flynn C."/>
        </authorList>
    </citation>
    <scope>NUCLEOTIDE SEQUENCE [LARGE SCALE GENOMIC DNA]</scope>
    <source>
        <strain evidence="7 8">COT-280</strain>
    </source>
</reference>
<dbReference type="SUPFAM" id="SSF102114">
    <property type="entry name" value="Radical SAM enzymes"/>
    <property type="match status" value="1"/>
</dbReference>
<dbReference type="Gene3D" id="3.20.20.70">
    <property type="entry name" value="Aldolase class I"/>
    <property type="match status" value="1"/>
</dbReference>
<dbReference type="SFLD" id="SFLDG01067">
    <property type="entry name" value="SPASM/twitch_domain_containing"/>
    <property type="match status" value="1"/>
</dbReference>
<keyword evidence="4" id="KW-0408">Iron</keyword>
<gene>
    <name evidence="7" type="ORF">EII21_06120</name>
</gene>
<feature type="domain" description="Radical SAM core" evidence="6">
    <location>
        <begin position="1"/>
        <end position="224"/>
    </location>
</feature>
<dbReference type="GO" id="GO:0051536">
    <property type="term" value="F:iron-sulfur cluster binding"/>
    <property type="evidence" value="ECO:0007669"/>
    <property type="project" value="UniProtKB-KW"/>
</dbReference>
<evidence type="ECO:0000256" key="4">
    <source>
        <dbReference type="ARBA" id="ARBA00023004"/>
    </source>
</evidence>
<dbReference type="PROSITE" id="PS51918">
    <property type="entry name" value="RADICAL_SAM"/>
    <property type="match status" value="1"/>
</dbReference>
<proteinExistence type="predicted"/>
<dbReference type="GO" id="GO:0016491">
    <property type="term" value="F:oxidoreductase activity"/>
    <property type="evidence" value="ECO:0007669"/>
    <property type="project" value="InterPro"/>
</dbReference>
<dbReference type="GO" id="GO:0046872">
    <property type="term" value="F:metal ion binding"/>
    <property type="evidence" value="ECO:0007669"/>
    <property type="project" value="UniProtKB-KW"/>
</dbReference>
<comment type="caution">
    <text evidence="7">The sequence shown here is derived from an EMBL/GenBank/DDBJ whole genome shotgun (WGS) entry which is preliminary data.</text>
</comment>
<evidence type="ECO:0000256" key="1">
    <source>
        <dbReference type="ARBA" id="ARBA00001966"/>
    </source>
</evidence>
<accession>A0A3P2A429</accession>
<comment type="cofactor">
    <cofactor evidence="1">
        <name>[4Fe-4S] cluster</name>
        <dbReference type="ChEBI" id="CHEBI:49883"/>
    </cofactor>
</comment>
<keyword evidence="3" id="KW-0479">Metal-binding</keyword>
<dbReference type="InterPro" id="IPR058240">
    <property type="entry name" value="rSAM_sf"/>
</dbReference>
<keyword evidence="8" id="KW-1185">Reference proteome</keyword>
<dbReference type="SFLD" id="SFLDS00029">
    <property type="entry name" value="Radical_SAM"/>
    <property type="match status" value="1"/>
</dbReference>
<dbReference type="Proteomes" id="UP000269923">
    <property type="component" value="Unassembled WGS sequence"/>
</dbReference>
<dbReference type="PANTHER" id="PTHR43273">
    <property type="entry name" value="ANAEROBIC SULFATASE-MATURATING ENZYME HOMOLOG ASLB-RELATED"/>
    <property type="match status" value="1"/>
</dbReference>
<evidence type="ECO:0000256" key="3">
    <source>
        <dbReference type="ARBA" id="ARBA00022723"/>
    </source>
</evidence>
<sequence length="315" mass="37034">MIDRACISLGELCNLKCAYCHFQNEENGKLSGLRQEFTRNEMIAIADNIYRYVIENDVPIFKIGIVGAGETLLQFNKIRTLIDYVKQQQYTRLQFYTITNGTVFKKDMLDFFFENQSLIKLSISLDGYEELHNIGRERFKDVFRGINKYEMRFNQKPSVNCTVHQETLKHRDKLHDFFINEQFKSVTFSRLFDSHNENLIVSAIEFRDFLNSFADSSLQLRQLDPNNQKKYDCTMYGNLCGVGRTNIFITKRGIYPCGRFYGNEQYNYGAFDLPLGNVEQRMKQMKPLNDGECYYDKYVGNKKDENSNIWRIEIG</sequence>
<evidence type="ECO:0000256" key="2">
    <source>
        <dbReference type="ARBA" id="ARBA00022691"/>
    </source>
</evidence>
<dbReference type="InterPro" id="IPR007197">
    <property type="entry name" value="rSAM"/>
</dbReference>
<keyword evidence="2" id="KW-0949">S-adenosyl-L-methionine</keyword>